<sequence>MKHSRYWRAWLAPLVVCVALTACGGGRTAQDVPPPVEELPSEVQNEVLRSAFTAGAGARLSVPASAPGVPGTLIDIPPDAAIDDLQVQVGYENAPPGPFRAEAIAAGTLAVSKTLLLKVAGGGPAQFKLPITVTMPYDLAAAGDLPPAVLYWDEAASRYRTVSVIGVDRSKGTVTFRTSHFSRFMAIVVRALNLGMPAVDTGFRLGTDSVLHRNFGSYLYGGHCAAFASLSTHYFSLNKSKRLYDLSNEGMPGQPVDDELTRTAMAMTYAVIAGKWNSVASSILIPQAIDTGRLMLESMIATGDPLHLVMHSGTKDGGHSVTVFAYDADQARFRIYDSNAPDVEANYDWNMLTGFGTYSRAASYPPSMFDHIGYASDDTFGAPAQFQKIIAEWESGKLQDYFSHLQVTDQQGKVQALEYARPVRVQITHQDGQSLQGRFNRPVGSKKDVYLHVFYDGVRQGATGVLLDTAGNYMLNFPTKLENKIDVMLLVSEHPRSTEHGFSAFGKFSVQSAGENFFVNFGFESGDLSGWNSQTSLLNSGAVLTPTKVEVVGVGFDPIATDLTTSIFGMHAAKINDQTPNYHTTYVAQKAIVPAAASNPQLVFQWAAVLEDPRHEPSEQPYVDVVVRNLSKGQDLYRRRFFTSDPSFQGWKDYQGGNWKAIPWQPVILKGLGASAGDEIELRITGADCTLGGHGGYVYLDGEE</sequence>
<protein>
    <recommendedName>
        <fullName evidence="4">Peptidase C39-like domain-containing protein</fullName>
    </recommendedName>
</protein>
<name>A0A1E8PU65_9BURK</name>
<gene>
    <name evidence="2" type="ORF">BA896_014130</name>
</gene>
<dbReference type="Proteomes" id="UP000092634">
    <property type="component" value="Unassembled WGS sequence"/>
</dbReference>
<accession>A0A1E8PU65</accession>
<evidence type="ECO:0000313" key="2">
    <source>
        <dbReference type="EMBL" id="OFJ49825.1"/>
    </source>
</evidence>
<dbReference type="PROSITE" id="PS51257">
    <property type="entry name" value="PROKAR_LIPOPROTEIN"/>
    <property type="match status" value="1"/>
</dbReference>
<dbReference type="EMBL" id="MAQB02000001">
    <property type="protein sequence ID" value="OFJ49825.1"/>
    <property type="molecule type" value="Genomic_DNA"/>
</dbReference>
<organism evidence="2 3">
    <name type="scientific">Janthinobacterium lividum</name>
    <dbReference type="NCBI Taxonomy" id="29581"/>
    <lineage>
        <taxon>Bacteria</taxon>
        <taxon>Pseudomonadati</taxon>
        <taxon>Pseudomonadota</taxon>
        <taxon>Betaproteobacteria</taxon>
        <taxon>Burkholderiales</taxon>
        <taxon>Oxalobacteraceae</taxon>
        <taxon>Janthinobacterium</taxon>
    </lineage>
</organism>
<proteinExistence type="predicted"/>
<dbReference type="AlphaFoldDB" id="A0A1E8PU65"/>
<feature type="chain" id="PRO_5009214794" description="Peptidase C39-like domain-containing protein" evidence="1">
    <location>
        <begin position="25"/>
        <end position="704"/>
    </location>
</feature>
<comment type="caution">
    <text evidence="2">The sequence shown here is derived from an EMBL/GenBank/DDBJ whole genome shotgun (WGS) entry which is preliminary data.</text>
</comment>
<evidence type="ECO:0000313" key="3">
    <source>
        <dbReference type="Proteomes" id="UP000092634"/>
    </source>
</evidence>
<reference evidence="2 3" key="1">
    <citation type="submission" date="2016-10" db="EMBL/GenBank/DDBJ databases">
        <title>Updated version of Genome Assembly of Janthinobacterium lividum ERGS5:01.</title>
        <authorList>
            <person name="Kumar R."/>
            <person name="Acharya V."/>
            <person name="Singh D."/>
        </authorList>
    </citation>
    <scope>NUCLEOTIDE SEQUENCE [LARGE SCALE GENOMIC DNA]</scope>
    <source>
        <strain evidence="2 3">ERGS5:01</strain>
    </source>
</reference>
<evidence type="ECO:0000256" key="1">
    <source>
        <dbReference type="SAM" id="SignalP"/>
    </source>
</evidence>
<feature type="signal peptide" evidence="1">
    <location>
        <begin position="1"/>
        <end position="24"/>
    </location>
</feature>
<keyword evidence="1" id="KW-0732">Signal</keyword>
<evidence type="ECO:0008006" key="4">
    <source>
        <dbReference type="Google" id="ProtNLM"/>
    </source>
</evidence>